<name>A0AAN8X4M4_HALRR</name>
<feature type="transmembrane region" description="Helical" evidence="5">
    <location>
        <begin position="20"/>
        <end position="40"/>
    </location>
</feature>
<dbReference type="InterPro" id="IPR051115">
    <property type="entry name" value="LAPTM_transporter"/>
</dbReference>
<organism evidence="7 8">
    <name type="scientific">Halocaridina rubra</name>
    <name type="common">Hawaiian red shrimp</name>
    <dbReference type="NCBI Taxonomy" id="373956"/>
    <lineage>
        <taxon>Eukaryota</taxon>
        <taxon>Metazoa</taxon>
        <taxon>Ecdysozoa</taxon>
        <taxon>Arthropoda</taxon>
        <taxon>Crustacea</taxon>
        <taxon>Multicrustacea</taxon>
        <taxon>Malacostraca</taxon>
        <taxon>Eumalacostraca</taxon>
        <taxon>Eucarida</taxon>
        <taxon>Decapoda</taxon>
        <taxon>Pleocyemata</taxon>
        <taxon>Caridea</taxon>
        <taxon>Atyoidea</taxon>
        <taxon>Atyidae</taxon>
        <taxon>Halocaridina</taxon>
    </lineage>
</organism>
<evidence type="ECO:0000259" key="6">
    <source>
        <dbReference type="Pfam" id="PF22954"/>
    </source>
</evidence>
<evidence type="ECO:0000313" key="7">
    <source>
        <dbReference type="EMBL" id="KAK7076457.1"/>
    </source>
</evidence>
<dbReference type="InterPro" id="IPR054291">
    <property type="entry name" value="DUF7027"/>
</dbReference>
<keyword evidence="8" id="KW-1185">Reference proteome</keyword>
<feature type="transmembrane region" description="Helical" evidence="5">
    <location>
        <begin position="109"/>
        <end position="133"/>
    </location>
</feature>
<protein>
    <recommendedName>
        <fullName evidence="6">DUF7027 domain-containing protein</fullName>
    </recommendedName>
</protein>
<evidence type="ECO:0000256" key="1">
    <source>
        <dbReference type="ARBA" id="ARBA00004127"/>
    </source>
</evidence>
<keyword evidence="4 5" id="KW-0472">Membrane</keyword>
<dbReference type="PANTHER" id="PTHR12479">
    <property type="entry name" value="LYSOSOMAL-ASSOCIATED TRANSMEMBRANE PROTEIN"/>
    <property type="match status" value="1"/>
</dbReference>
<sequence length="194" mass="21491">MVWEPKNCCVCATPKIGTLVLGWLGLIGSALNTVGLFRYVNTTRDDFTAVCKNITKDMDHDIIDTETCVDIFYGSIGVTAVVSVIGIIICGLLIWGVNKYKPAMMMPYLCVKGFGITLAIAAGVLVTGFFIYVQLWLPLVLFVVFYGLVVFLDVYLFLVVRVCYKEVKQHSVAMGGGSDIMYVEQRDALYPQKM</sequence>
<reference evidence="7 8" key="1">
    <citation type="submission" date="2023-11" db="EMBL/GenBank/DDBJ databases">
        <title>Halocaridina rubra genome assembly.</title>
        <authorList>
            <person name="Smith C."/>
        </authorList>
    </citation>
    <scope>NUCLEOTIDE SEQUENCE [LARGE SCALE GENOMIC DNA]</scope>
    <source>
        <strain evidence="7">EP-1</strain>
        <tissue evidence="7">Whole</tissue>
    </source>
</reference>
<evidence type="ECO:0000256" key="5">
    <source>
        <dbReference type="SAM" id="Phobius"/>
    </source>
</evidence>
<evidence type="ECO:0000256" key="3">
    <source>
        <dbReference type="ARBA" id="ARBA00022989"/>
    </source>
</evidence>
<dbReference type="GO" id="GO:0012505">
    <property type="term" value="C:endomembrane system"/>
    <property type="evidence" value="ECO:0007669"/>
    <property type="project" value="UniProtKB-SubCell"/>
</dbReference>
<evidence type="ECO:0000313" key="8">
    <source>
        <dbReference type="Proteomes" id="UP001381693"/>
    </source>
</evidence>
<comment type="caution">
    <text evidence="7">The sequence shown here is derived from an EMBL/GenBank/DDBJ whole genome shotgun (WGS) entry which is preliminary data.</text>
</comment>
<dbReference type="GO" id="GO:0005765">
    <property type="term" value="C:lysosomal membrane"/>
    <property type="evidence" value="ECO:0007669"/>
    <property type="project" value="TreeGrafter"/>
</dbReference>
<feature type="transmembrane region" description="Helical" evidence="5">
    <location>
        <begin position="139"/>
        <end position="164"/>
    </location>
</feature>
<feature type="transmembrane region" description="Helical" evidence="5">
    <location>
        <begin position="71"/>
        <end position="97"/>
    </location>
</feature>
<proteinExistence type="predicted"/>
<keyword evidence="3 5" id="KW-1133">Transmembrane helix</keyword>
<evidence type="ECO:0000256" key="2">
    <source>
        <dbReference type="ARBA" id="ARBA00022692"/>
    </source>
</evidence>
<evidence type="ECO:0000256" key="4">
    <source>
        <dbReference type="ARBA" id="ARBA00023136"/>
    </source>
</evidence>
<accession>A0AAN8X4M4</accession>
<keyword evidence="2 5" id="KW-0812">Transmembrane</keyword>
<dbReference type="EMBL" id="JAXCGZ010009665">
    <property type="protein sequence ID" value="KAK7076457.1"/>
    <property type="molecule type" value="Genomic_DNA"/>
</dbReference>
<dbReference type="PANTHER" id="PTHR12479:SF2">
    <property type="entry name" value="LYSOSOMAL-ASSOCIATED TRANSMEMBRANE PROTEIN 5"/>
    <property type="match status" value="1"/>
</dbReference>
<feature type="domain" description="DUF7027" evidence="6">
    <location>
        <begin position="78"/>
        <end position="126"/>
    </location>
</feature>
<dbReference type="AlphaFoldDB" id="A0AAN8X4M4"/>
<comment type="subcellular location">
    <subcellularLocation>
        <location evidence="1">Endomembrane system</location>
        <topology evidence="1">Multi-pass membrane protein</topology>
    </subcellularLocation>
</comment>
<gene>
    <name evidence="7" type="ORF">SK128_026043</name>
</gene>
<dbReference type="Pfam" id="PF22954">
    <property type="entry name" value="DUF7027"/>
    <property type="match status" value="1"/>
</dbReference>
<dbReference type="Proteomes" id="UP001381693">
    <property type="component" value="Unassembled WGS sequence"/>
</dbReference>